<name>A0A5C5V591_9BACT</name>
<sequence>MRSRIAIVIPARNAAATVGRAVRSMLDQTVHDVEVVVVDDGSTDQTAAAAQAIDGTRLRVIRQPHRGVAAAANAALAATSAPLVARMDADDYSHPTRLARQLELLERRQLDVVGCQVNIVDEAGRPIDNLRRYQRWINEETATPEQILALRFVEYPLANPTLLARREFFELGYREGAFPEDYDLMLRGAAAGMRFGKAAEPLLDWIDHDRRLTRSHERYTPEAFDRCRRTHLLAGPLAGVSSVDLAGVGQTGKPWLRWLQSEGLTVRRAYDINPRKHGAVIHGVRVDDPQQMPPADGTPLLIAVGSEGARGVITPDLLARGYVLGHDAWFVA</sequence>
<dbReference type="PANTHER" id="PTHR43685:SF5">
    <property type="entry name" value="GLYCOSYLTRANSFERASE EPSE-RELATED"/>
    <property type="match status" value="1"/>
</dbReference>
<keyword evidence="2 5" id="KW-0328">Glycosyltransferase</keyword>
<proteinExistence type="inferred from homology"/>
<evidence type="ECO:0000313" key="6">
    <source>
        <dbReference type="Proteomes" id="UP000316714"/>
    </source>
</evidence>
<dbReference type="InterPro" id="IPR050834">
    <property type="entry name" value="Glycosyltransf_2"/>
</dbReference>
<evidence type="ECO:0000256" key="3">
    <source>
        <dbReference type="ARBA" id="ARBA00022679"/>
    </source>
</evidence>
<evidence type="ECO:0000259" key="4">
    <source>
        <dbReference type="Pfam" id="PF00535"/>
    </source>
</evidence>
<dbReference type="AlphaFoldDB" id="A0A5C5V591"/>
<protein>
    <submittedName>
        <fullName evidence="5">Hyaluronan synthase</fullName>
        <ecNumber evidence="5">2.4.1.212</ecNumber>
    </submittedName>
</protein>
<dbReference type="SUPFAM" id="SSF53448">
    <property type="entry name" value="Nucleotide-diphospho-sugar transferases"/>
    <property type="match status" value="1"/>
</dbReference>
<reference evidence="5 6" key="1">
    <citation type="submission" date="2019-02" db="EMBL/GenBank/DDBJ databases">
        <title>Deep-cultivation of Planctomycetes and their phenomic and genomic characterization uncovers novel biology.</title>
        <authorList>
            <person name="Wiegand S."/>
            <person name="Jogler M."/>
            <person name="Boedeker C."/>
            <person name="Pinto D."/>
            <person name="Vollmers J."/>
            <person name="Rivas-Marin E."/>
            <person name="Kohn T."/>
            <person name="Peeters S.H."/>
            <person name="Heuer A."/>
            <person name="Rast P."/>
            <person name="Oberbeckmann S."/>
            <person name="Bunk B."/>
            <person name="Jeske O."/>
            <person name="Meyerdierks A."/>
            <person name="Storesund J.E."/>
            <person name="Kallscheuer N."/>
            <person name="Luecker S."/>
            <person name="Lage O.M."/>
            <person name="Pohl T."/>
            <person name="Merkel B.J."/>
            <person name="Hornburger P."/>
            <person name="Mueller R.-W."/>
            <person name="Bruemmer F."/>
            <person name="Labrenz M."/>
            <person name="Spormann A.M."/>
            <person name="Op Den Camp H."/>
            <person name="Overmann J."/>
            <person name="Amann R."/>
            <person name="Jetten M.S.M."/>
            <person name="Mascher T."/>
            <person name="Medema M.H."/>
            <person name="Devos D.P."/>
            <person name="Kaster A.-K."/>
            <person name="Ovreas L."/>
            <person name="Rohde M."/>
            <person name="Galperin M.Y."/>
            <person name="Jogler C."/>
        </authorList>
    </citation>
    <scope>NUCLEOTIDE SEQUENCE [LARGE SCALE GENOMIC DNA]</scope>
    <source>
        <strain evidence="5 6">KOR34</strain>
    </source>
</reference>
<dbReference type="InterPro" id="IPR029044">
    <property type="entry name" value="Nucleotide-diphossugar_trans"/>
</dbReference>
<dbReference type="Pfam" id="PF00535">
    <property type="entry name" value="Glycos_transf_2"/>
    <property type="match status" value="1"/>
</dbReference>
<dbReference type="Gene3D" id="3.90.550.10">
    <property type="entry name" value="Spore Coat Polysaccharide Biosynthesis Protein SpsA, Chain A"/>
    <property type="match status" value="1"/>
</dbReference>
<evidence type="ECO:0000256" key="2">
    <source>
        <dbReference type="ARBA" id="ARBA00022676"/>
    </source>
</evidence>
<accession>A0A5C5V591</accession>
<dbReference type="RefSeq" id="WP_197531521.1">
    <property type="nucleotide sequence ID" value="NZ_SIHJ01000002.1"/>
</dbReference>
<dbReference type="EMBL" id="SIHJ01000002">
    <property type="protein sequence ID" value="TWT33696.1"/>
    <property type="molecule type" value="Genomic_DNA"/>
</dbReference>
<evidence type="ECO:0000313" key="5">
    <source>
        <dbReference type="EMBL" id="TWT33696.1"/>
    </source>
</evidence>
<keyword evidence="6" id="KW-1185">Reference proteome</keyword>
<dbReference type="PANTHER" id="PTHR43685">
    <property type="entry name" value="GLYCOSYLTRANSFERASE"/>
    <property type="match status" value="1"/>
</dbReference>
<evidence type="ECO:0000256" key="1">
    <source>
        <dbReference type="ARBA" id="ARBA00006739"/>
    </source>
</evidence>
<dbReference type="Proteomes" id="UP000316714">
    <property type="component" value="Unassembled WGS sequence"/>
</dbReference>
<comment type="similarity">
    <text evidence="1">Belongs to the glycosyltransferase 2 family.</text>
</comment>
<organism evidence="5 6">
    <name type="scientific">Posidoniimonas corsicana</name>
    <dbReference type="NCBI Taxonomy" id="1938618"/>
    <lineage>
        <taxon>Bacteria</taxon>
        <taxon>Pseudomonadati</taxon>
        <taxon>Planctomycetota</taxon>
        <taxon>Planctomycetia</taxon>
        <taxon>Pirellulales</taxon>
        <taxon>Lacipirellulaceae</taxon>
        <taxon>Posidoniimonas</taxon>
    </lineage>
</organism>
<gene>
    <name evidence="5" type="primary">hyaD</name>
    <name evidence="5" type="ORF">KOR34_35290</name>
</gene>
<comment type="caution">
    <text evidence="5">The sequence shown here is derived from an EMBL/GenBank/DDBJ whole genome shotgun (WGS) entry which is preliminary data.</text>
</comment>
<dbReference type="GO" id="GO:0050501">
    <property type="term" value="F:hyaluronan synthase activity"/>
    <property type="evidence" value="ECO:0007669"/>
    <property type="project" value="UniProtKB-EC"/>
</dbReference>
<dbReference type="InterPro" id="IPR001173">
    <property type="entry name" value="Glyco_trans_2-like"/>
</dbReference>
<dbReference type="EC" id="2.4.1.212" evidence="5"/>
<feature type="domain" description="Glycosyltransferase 2-like" evidence="4">
    <location>
        <begin position="7"/>
        <end position="149"/>
    </location>
</feature>
<keyword evidence="3 5" id="KW-0808">Transferase</keyword>